<dbReference type="PANTHER" id="PTHR46696:SF1">
    <property type="entry name" value="CYTOCHROME P450 YJIB-RELATED"/>
    <property type="match status" value="1"/>
</dbReference>
<evidence type="ECO:0000256" key="7">
    <source>
        <dbReference type="ARBA" id="ARBA00023033"/>
    </source>
</evidence>
<dbReference type="GO" id="GO:0005506">
    <property type="term" value="F:iron ion binding"/>
    <property type="evidence" value="ECO:0007669"/>
    <property type="project" value="InterPro"/>
</dbReference>
<keyword evidence="10" id="KW-1185">Reference proteome</keyword>
<dbReference type="GO" id="GO:0020037">
    <property type="term" value="F:heme binding"/>
    <property type="evidence" value="ECO:0007669"/>
    <property type="project" value="InterPro"/>
</dbReference>
<dbReference type="Proteomes" id="UP000198727">
    <property type="component" value="Unassembled WGS sequence"/>
</dbReference>
<reference evidence="10" key="1">
    <citation type="submission" date="2016-10" db="EMBL/GenBank/DDBJ databases">
        <authorList>
            <person name="Varghese N."/>
            <person name="Submissions S."/>
        </authorList>
    </citation>
    <scope>NUCLEOTIDE SEQUENCE [LARGE SCALE GENOMIC DNA]</scope>
    <source>
        <strain evidence="10">CGMCC 4.5579</strain>
    </source>
</reference>
<accession>A0A1I5LY42</accession>
<protein>
    <submittedName>
        <fullName evidence="9">Cytochrome P450</fullName>
    </submittedName>
</protein>
<dbReference type="GO" id="GO:0016705">
    <property type="term" value="F:oxidoreductase activity, acting on paired donors, with incorporation or reduction of molecular oxygen"/>
    <property type="evidence" value="ECO:0007669"/>
    <property type="project" value="InterPro"/>
</dbReference>
<dbReference type="PRINTS" id="PR00359">
    <property type="entry name" value="BP450"/>
</dbReference>
<evidence type="ECO:0000313" key="9">
    <source>
        <dbReference type="EMBL" id="SFP01676.1"/>
    </source>
</evidence>
<dbReference type="CDD" id="cd11031">
    <property type="entry name" value="Cyp158A-like"/>
    <property type="match status" value="1"/>
</dbReference>
<dbReference type="InterPro" id="IPR001128">
    <property type="entry name" value="Cyt_P450"/>
</dbReference>
<evidence type="ECO:0000256" key="1">
    <source>
        <dbReference type="ARBA" id="ARBA00004660"/>
    </source>
</evidence>
<comment type="function">
    <text evidence="8">Involved in the coupling of aromatic side chains of the heptapeptide of vancomycin.</text>
</comment>
<evidence type="ECO:0000256" key="4">
    <source>
        <dbReference type="ARBA" id="ARBA00022723"/>
    </source>
</evidence>
<evidence type="ECO:0000256" key="8">
    <source>
        <dbReference type="ARBA" id="ARBA00055433"/>
    </source>
</evidence>
<dbReference type="InterPro" id="IPR002397">
    <property type="entry name" value="Cyt_P450_B"/>
</dbReference>
<evidence type="ECO:0000256" key="2">
    <source>
        <dbReference type="ARBA" id="ARBA00010617"/>
    </source>
</evidence>
<proteinExistence type="inferred from homology"/>
<keyword evidence="7" id="KW-0503">Monooxygenase</keyword>
<organism evidence="9 10">
    <name type="scientific">Amycolatopsis arida</name>
    <dbReference type="NCBI Taxonomy" id="587909"/>
    <lineage>
        <taxon>Bacteria</taxon>
        <taxon>Bacillati</taxon>
        <taxon>Actinomycetota</taxon>
        <taxon>Actinomycetes</taxon>
        <taxon>Pseudonocardiales</taxon>
        <taxon>Pseudonocardiaceae</taxon>
        <taxon>Amycolatopsis</taxon>
    </lineage>
</organism>
<evidence type="ECO:0000256" key="6">
    <source>
        <dbReference type="ARBA" id="ARBA00023004"/>
    </source>
</evidence>
<gene>
    <name evidence="9" type="ORF">SAMN05421810_101703</name>
</gene>
<dbReference type="OrthoDB" id="141712at2"/>
<keyword evidence="3" id="KW-0349">Heme</keyword>
<dbReference type="Pfam" id="PF00067">
    <property type="entry name" value="p450"/>
    <property type="match status" value="1"/>
</dbReference>
<dbReference type="FunFam" id="1.10.630.10:FF:000018">
    <property type="entry name" value="Cytochrome P450 monooxygenase"/>
    <property type="match status" value="1"/>
</dbReference>
<dbReference type="EMBL" id="FOWW01000001">
    <property type="protein sequence ID" value="SFP01676.1"/>
    <property type="molecule type" value="Genomic_DNA"/>
</dbReference>
<dbReference type="SUPFAM" id="SSF48264">
    <property type="entry name" value="Cytochrome P450"/>
    <property type="match status" value="1"/>
</dbReference>
<keyword evidence="4" id="KW-0479">Metal-binding</keyword>
<dbReference type="AlphaFoldDB" id="A0A1I5LY42"/>
<evidence type="ECO:0000313" key="10">
    <source>
        <dbReference type="Proteomes" id="UP000198727"/>
    </source>
</evidence>
<dbReference type="GO" id="GO:0004497">
    <property type="term" value="F:monooxygenase activity"/>
    <property type="evidence" value="ECO:0007669"/>
    <property type="project" value="UniProtKB-KW"/>
</dbReference>
<evidence type="ECO:0000256" key="5">
    <source>
        <dbReference type="ARBA" id="ARBA00023002"/>
    </source>
</evidence>
<comment type="similarity">
    <text evidence="2">Belongs to the cytochrome P450 family.</text>
</comment>
<name>A0A1I5LY42_9PSEU</name>
<keyword evidence="5" id="KW-0560">Oxidoreductase</keyword>
<sequence>MIRLELDERYRELRASGRITRVELPYGGRAWLATRYDHVRTVLSDPRFSRAAAAGADIPRVTPEIQTTLRDEPVLLDMDPPEHTRIRGLVAKVFTARRVERLRPRVQRIADELLDTMLAGSAPANLVNAFTMPLPLITICELLGVPPEDQVGFRAWVEADPAVTAFGPEEIERAREMVEGYLIGLIAARRAAPRDDLLSALVAAKDREQLLTERELEVLAMTLLVGGYETAADQIGNFCYTLLSRPERYAELVAEPELLPSAIEELLRFVPLGASAGFPRMATEDVWLGDTLVRAGEVVFAQADSANRDEDVFDRPDTVDFRRDPNPHLGFLHGPHHCLGAQLARVELRVALGTLLRRLPDLRLAVPAEEVPFRSGRLTRGVYALPVVW</sequence>
<evidence type="ECO:0000256" key="3">
    <source>
        <dbReference type="ARBA" id="ARBA00022617"/>
    </source>
</evidence>
<dbReference type="STRING" id="587909.SAMN05421810_101703"/>
<comment type="pathway">
    <text evidence="1">Antibiotic biosynthesis; vancomycin biosynthesis.</text>
</comment>
<dbReference type="RefSeq" id="WP_092527721.1">
    <property type="nucleotide sequence ID" value="NZ_FOWW01000001.1"/>
</dbReference>
<keyword evidence="6" id="KW-0408">Iron</keyword>
<dbReference type="PANTHER" id="PTHR46696">
    <property type="entry name" value="P450, PUTATIVE (EUROFUNG)-RELATED"/>
    <property type="match status" value="1"/>
</dbReference>
<dbReference type="Gene3D" id="1.10.630.10">
    <property type="entry name" value="Cytochrome P450"/>
    <property type="match status" value="1"/>
</dbReference>
<dbReference type="InterPro" id="IPR036396">
    <property type="entry name" value="Cyt_P450_sf"/>
</dbReference>